<dbReference type="EMBL" id="LR796328">
    <property type="protein sequence ID" value="CAB4136958.1"/>
    <property type="molecule type" value="Genomic_DNA"/>
</dbReference>
<keyword evidence="1" id="KW-0472">Membrane</keyword>
<feature type="transmembrane region" description="Helical" evidence="1">
    <location>
        <begin position="6"/>
        <end position="24"/>
    </location>
</feature>
<name>A0A6J5LRK5_9CAUD</name>
<sequence>MMMEIAPIPAAFMVLIAFLVGFHYPKAPKYFRWNGNGLISLKGVHCIGYNPPRKEFYISYQGATQTLGDVEQVQAEALMKELEKLLNK</sequence>
<protein>
    <submittedName>
        <fullName evidence="2">Uncharacterized protein</fullName>
    </submittedName>
</protein>
<gene>
    <name evidence="2" type="ORF">UFOVP313_25</name>
</gene>
<organism evidence="2">
    <name type="scientific">uncultured Caudovirales phage</name>
    <dbReference type="NCBI Taxonomy" id="2100421"/>
    <lineage>
        <taxon>Viruses</taxon>
        <taxon>Duplodnaviria</taxon>
        <taxon>Heunggongvirae</taxon>
        <taxon>Uroviricota</taxon>
        <taxon>Caudoviricetes</taxon>
        <taxon>Peduoviridae</taxon>
        <taxon>Maltschvirus</taxon>
        <taxon>Maltschvirus maltsch</taxon>
    </lineage>
</organism>
<proteinExistence type="predicted"/>
<accession>A0A6J5LRK5</accession>
<evidence type="ECO:0000256" key="1">
    <source>
        <dbReference type="SAM" id="Phobius"/>
    </source>
</evidence>
<reference evidence="2" key="1">
    <citation type="submission" date="2020-04" db="EMBL/GenBank/DDBJ databases">
        <authorList>
            <person name="Chiriac C."/>
            <person name="Salcher M."/>
            <person name="Ghai R."/>
            <person name="Kavagutti S V."/>
        </authorList>
    </citation>
    <scope>NUCLEOTIDE SEQUENCE</scope>
</reference>
<keyword evidence="1" id="KW-1133">Transmembrane helix</keyword>
<keyword evidence="1" id="KW-0812">Transmembrane</keyword>
<evidence type="ECO:0000313" key="2">
    <source>
        <dbReference type="EMBL" id="CAB4136958.1"/>
    </source>
</evidence>